<dbReference type="InterPro" id="IPR001841">
    <property type="entry name" value="Znf_RING"/>
</dbReference>
<keyword evidence="1" id="KW-0479">Metal-binding</keyword>
<dbReference type="PANTHER" id="PTHR46537">
    <property type="entry name" value="OS11G0578200 PROTEIN"/>
    <property type="match status" value="1"/>
</dbReference>
<dbReference type="Pfam" id="PF13923">
    <property type="entry name" value="zf-C3HC4_2"/>
    <property type="match status" value="1"/>
</dbReference>
<evidence type="ECO:0000256" key="1">
    <source>
        <dbReference type="ARBA" id="ARBA00022723"/>
    </source>
</evidence>
<organism evidence="7 8">
    <name type="scientific">Actinidia rufa</name>
    <dbReference type="NCBI Taxonomy" id="165716"/>
    <lineage>
        <taxon>Eukaryota</taxon>
        <taxon>Viridiplantae</taxon>
        <taxon>Streptophyta</taxon>
        <taxon>Embryophyta</taxon>
        <taxon>Tracheophyta</taxon>
        <taxon>Spermatophyta</taxon>
        <taxon>Magnoliopsida</taxon>
        <taxon>eudicotyledons</taxon>
        <taxon>Gunneridae</taxon>
        <taxon>Pentapetalae</taxon>
        <taxon>asterids</taxon>
        <taxon>Ericales</taxon>
        <taxon>Actinidiaceae</taxon>
        <taxon>Actinidia</taxon>
    </lineage>
</organism>
<gene>
    <name evidence="7" type="ORF">Acr_15g0016400</name>
</gene>
<keyword evidence="8" id="KW-1185">Reference proteome</keyword>
<evidence type="ECO:0000256" key="5">
    <source>
        <dbReference type="SAM" id="MobiDB-lite"/>
    </source>
</evidence>
<reference evidence="7 8" key="1">
    <citation type="submission" date="2019-07" db="EMBL/GenBank/DDBJ databases">
        <title>De Novo Assembly of kiwifruit Actinidia rufa.</title>
        <authorList>
            <person name="Sugita-Konishi S."/>
            <person name="Sato K."/>
            <person name="Mori E."/>
            <person name="Abe Y."/>
            <person name="Kisaki G."/>
            <person name="Hamano K."/>
            <person name="Suezawa K."/>
            <person name="Otani M."/>
            <person name="Fukuda T."/>
            <person name="Manabe T."/>
            <person name="Gomi K."/>
            <person name="Tabuchi M."/>
            <person name="Akimitsu K."/>
            <person name="Kataoka I."/>
        </authorList>
    </citation>
    <scope>NUCLEOTIDE SEQUENCE [LARGE SCALE GENOMIC DNA]</scope>
    <source>
        <strain evidence="8">cv. Fuchu</strain>
    </source>
</reference>
<protein>
    <submittedName>
        <fullName evidence="7">Similar to RING 1B</fullName>
    </submittedName>
</protein>
<accession>A0A7J0FWF5</accession>
<dbReference type="Gene3D" id="3.30.40.10">
    <property type="entry name" value="Zinc/RING finger domain, C3HC4 (zinc finger)"/>
    <property type="match status" value="1"/>
</dbReference>
<dbReference type="SUPFAM" id="SSF57850">
    <property type="entry name" value="RING/U-box"/>
    <property type="match status" value="1"/>
</dbReference>
<dbReference type="PROSITE" id="PS50089">
    <property type="entry name" value="ZF_RING_2"/>
    <property type="match status" value="1"/>
</dbReference>
<dbReference type="CDD" id="cd16531">
    <property type="entry name" value="RING-HC_RING1-like"/>
    <property type="match status" value="1"/>
</dbReference>
<dbReference type="GO" id="GO:0008270">
    <property type="term" value="F:zinc ion binding"/>
    <property type="evidence" value="ECO:0007669"/>
    <property type="project" value="UniProtKB-KW"/>
</dbReference>
<dbReference type="InterPro" id="IPR044592">
    <property type="entry name" value="RING1A/B"/>
</dbReference>
<evidence type="ECO:0000256" key="4">
    <source>
        <dbReference type="PROSITE-ProRule" id="PRU00175"/>
    </source>
</evidence>
<dbReference type="EMBL" id="BJWL01000015">
    <property type="protein sequence ID" value="GFZ03032.1"/>
    <property type="molecule type" value="Genomic_DNA"/>
</dbReference>
<dbReference type="Proteomes" id="UP000585474">
    <property type="component" value="Unassembled WGS sequence"/>
</dbReference>
<dbReference type="PANTHER" id="PTHR46537:SF3">
    <property type="entry name" value="E3 UBIQUITIN-PROTEIN LIGASE RING1A"/>
    <property type="match status" value="1"/>
</dbReference>
<dbReference type="InterPro" id="IPR017907">
    <property type="entry name" value="Znf_RING_CS"/>
</dbReference>
<dbReference type="PROSITE" id="PS00518">
    <property type="entry name" value="ZF_RING_1"/>
    <property type="match status" value="1"/>
</dbReference>
<name>A0A7J0FWF5_9ERIC</name>
<dbReference type="InterPro" id="IPR013083">
    <property type="entry name" value="Znf_RING/FYVE/PHD"/>
</dbReference>
<evidence type="ECO:0000256" key="3">
    <source>
        <dbReference type="ARBA" id="ARBA00022833"/>
    </source>
</evidence>
<feature type="region of interest" description="Disordered" evidence="5">
    <location>
        <begin position="101"/>
        <end position="158"/>
    </location>
</feature>
<keyword evidence="3" id="KW-0862">Zinc</keyword>
<evidence type="ECO:0000256" key="2">
    <source>
        <dbReference type="ARBA" id="ARBA00022771"/>
    </source>
</evidence>
<sequence length="212" mass="24029">MECLHRFCRECIDKSMRLGNNECPACRAHCASRRSLRDDPNFDALIAVLYPDIDKYEEEELALYEEEKARNNQLCDMGNAPSYDMALVTDEYRRRRNHQAVELQRSDDGEECNGNDEGNSPSADESLPQISKPKRCKRWGGSCNGDDSKVNRESAGASAGLVSSSERLAWGRGGMRSHTRYGSSSNGYIKNARNSRISKLIVFFEIPRMMMR</sequence>
<keyword evidence="2 4" id="KW-0863">Zinc-finger</keyword>
<feature type="domain" description="RING-type" evidence="6">
    <location>
        <begin position="1"/>
        <end position="27"/>
    </location>
</feature>
<comment type="caution">
    <text evidence="7">The sequence shown here is derived from an EMBL/GenBank/DDBJ whole genome shotgun (WGS) entry which is preliminary data.</text>
</comment>
<evidence type="ECO:0000259" key="6">
    <source>
        <dbReference type="PROSITE" id="PS50089"/>
    </source>
</evidence>
<evidence type="ECO:0000313" key="7">
    <source>
        <dbReference type="EMBL" id="GFZ03032.1"/>
    </source>
</evidence>
<dbReference type="OrthoDB" id="337575at2759"/>
<evidence type="ECO:0000313" key="8">
    <source>
        <dbReference type="Proteomes" id="UP000585474"/>
    </source>
</evidence>
<dbReference type="AlphaFoldDB" id="A0A7J0FWF5"/>
<proteinExistence type="predicted"/>